<keyword evidence="3 7" id="KW-0812">Transmembrane</keyword>
<dbReference type="Pfam" id="PF03743">
    <property type="entry name" value="TrbI"/>
    <property type="match status" value="1"/>
</dbReference>
<gene>
    <name evidence="8" type="ORF">BWK73_10945</name>
</gene>
<proteinExistence type="inferred from homology"/>
<feature type="region of interest" description="Disordered" evidence="6">
    <location>
        <begin position="1"/>
        <end position="25"/>
    </location>
</feature>
<evidence type="ECO:0000313" key="9">
    <source>
        <dbReference type="Proteomes" id="UP000192491"/>
    </source>
</evidence>
<dbReference type="GO" id="GO:0016020">
    <property type="term" value="C:membrane"/>
    <property type="evidence" value="ECO:0007669"/>
    <property type="project" value="UniProtKB-SubCell"/>
</dbReference>
<evidence type="ECO:0000256" key="6">
    <source>
        <dbReference type="SAM" id="MobiDB-lite"/>
    </source>
</evidence>
<keyword evidence="5 7" id="KW-0472">Membrane</keyword>
<comment type="similarity">
    <text evidence="2">Belongs to the TrbI/VirB10 family.</text>
</comment>
<keyword evidence="4 7" id="KW-1133">Transmembrane helix</keyword>
<dbReference type="EMBL" id="MTEJ01000038">
    <property type="protein sequence ID" value="OQX13894.1"/>
    <property type="molecule type" value="Genomic_DNA"/>
</dbReference>
<name>A0A1Y1QU23_9GAMM</name>
<reference evidence="8 9" key="1">
    <citation type="submission" date="2017-01" db="EMBL/GenBank/DDBJ databases">
        <title>Novel large sulfur bacteria in the metagenomes of groundwater-fed chemosynthetic microbial mats in the Lake Huron basin.</title>
        <authorList>
            <person name="Sharrar A.M."/>
            <person name="Flood B.E."/>
            <person name="Bailey J.V."/>
            <person name="Jones D.S."/>
            <person name="Biddanda B."/>
            <person name="Ruberg S.A."/>
            <person name="Marcus D.N."/>
            <person name="Dick G.J."/>
        </authorList>
    </citation>
    <scope>NUCLEOTIDE SEQUENCE [LARGE SCALE GENOMIC DNA]</scope>
    <source>
        <strain evidence="8">A8</strain>
    </source>
</reference>
<comment type="caution">
    <text evidence="8">The sequence shown here is derived from an EMBL/GenBank/DDBJ whole genome shotgun (WGS) entry which is preliminary data.</text>
</comment>
<dbReference type="InterPro" id="IPR005498">
    <property type="entry name" value="T4SS_VirB10/TraB/TrbI"/>
</dbReference>
<dbReference type="eggNOG" id="COG2948">
    <property type="taxonomic scope" value="Bacteria"/>
</dbReference>
<feature type="compositionally biased region" description="Basic and acidic residues" evidence="6">
    <location>
        <begin position="16"/>
        <end position="25"/>
    </location>
</feature>
<dbReference type="Proteomes" id="UP000192491">
    <property type="component" value="Unassembled WGS sequence"/>
</dbReference>
<evidence type="ECO:0000256" key="5">
    <source>
        <dbReference type="ARBA" id="ARBA00023136"/>
    </source>
</evidence>
<evidence type="ECO:0000256" key="4">
    <source>
        <dbReference type="ARBA" id="ARBA00022989"/>
    </source>
</evidence>
<sequence>MTDTQYQSGQPSDSKLNPDDPRLSLERSRARQLKKGPIILLVAGVGLLLVATIYLALKPKAMTAADTQQAHIDPDSVKRSMPDALRGAANDYGQLDYPEPPKPDIPVLGKPLPGDAGGLMLQKPVTPAFTPAPAPKQPSPEELERLRREQLAREAHNKALTANLFFEGSQAGGQSAALPASGGAAGNHGQTGSGVTDWQAGTAYTMQRDGAVPLQAAFGQDKAYLQGTLQAPRSPYEVKAGTLIPAVLITGINSQLPGMIIAQVSEQVFDTVSGRYLLIPQGTRILGQYENSVNYGQERVRVVWNRMIFPDGSSIALEGMPGVDTGGQSGFTDQIDNHWGKLAGGVLLSSLLAGTAQSQYDDGDFEGRFYSNVGSEINRTGQRITRKNLDIQPTLEIRQGFPVNILVHKDMVLKPYTQTADPALAAVYSFTQ</sequence>
<evidence type="ECO:0000256" key="3">
    <source>
        <dbReference type="ARBA" id="ARBA00022692"/>
    </source>
</evidence>
<organism evidence="8 9">
    <name type="scientific">Thiothrix lacustris</name>
    <dbReference type="NCBI Taxonomy" id="525917"/>
    <lineage>
        <taxon>Bacteria</taxon>
        <taxon>Pseudomonadati</taxon>
        <taxon>Pseudomonadota</taxon>
        <taxon>Gammaproteobacteria</taxon>
        <taxon>Thiotrichales</taxon>
        <taxon>Thiotrichaceae</taxon>
        <taxon>Thiothrix</taxon>
    </lineage>
</organism>
<protein>
    <recommendedName>
        <fullName evidence="10">Conjugal transfer protein TrbI</fullName>
    </recommendedName>
</protein>
<dbReference type="STRING" id="1123401.GCA_000621325_03168"/>
<dbReference type="CDD" id="cd16429">
    <property type="entry name" value="VirB10"/>
    <property type="match status" value="1"/>
</dbReference>
<accession>A0A1Y1QU23</accession>
<feature type="transmembrane region" description="Helical" evidence="7">
    <location>
        <begin position="38"/>
        <end position="57"/>
    </location>
</feature>
<comment type="subcellular location">
    <subcellularLocation>
        <location evidence="1">Membrane</location>
        <topology evidence="1">Single-pass membrane protein</topology>
    </subcellularLocation>
</comment>
<evidence type="ECO:0000256" key="2">
    <source>
        <dbReference type="ARBA" id="ARBA00010265"/>
    </source>
</evidence>
<dbReference type="AlphaFoldDB" id="A0A1Y1QU23"/>
<feature type="compositionally biased region" description="Polar residues" evidence="6">
    <location>
        <begin position="1"/>
        <end position="15"/>
    </location>
</feature>
<evidence type="ECO:0000313" key="8">
    <source>
        <dbReference type="EMBL" id="OQX13894.1"/>
    </source>
</evidence>
<evidence type="ECO:0008006" key="10">
    <source>
        <dbReference type="Google" id="ProtNLM"/>
    </source>
</evidence>
<dbReference type="InterPro" id="IPR042217">
    <property type="entry name" value="T4SS_VirB10/TrbI"/>
</dbReference>
<evidence type="ECO:0000256" key="7">
    <source>
        <dbReference type="SAM" id="Phobius"/>
    </source>
</evidence>
<evidence type="ECO:0000256" key="1">
    <source>
        <dbReference type="ARBA" id="ARBA00004167"/>
    </source>
</evidence>
<dbReference type="Gene3D" id="2.40.128.260">
    <property type="entry name" value="Type IV secretion system, VirB10/TraB/TrbI"/>
    <property type="match status" value="1"/>
</dbReference>